<dbReference type="EMBL" id="LAZR01032711">
    <property type="protein sequence ID" value="KKL50125.1"/>
    <property type="molecule type" value="Genomic_DNA"/>
</dbReference>
<comment type="caution">
    <text evidence="1">The sequence shown here is derived from an EMBL/GenBank/DDBJ whole genome shotgun (WGS) entry which is preliminary data.</text>
</comment>
<organism evidence="1">
    <name type="scientific">marine sediment metagenome</name>
    <dbReference type="NCBI Taxonomy" id="412755"/>
    <lineage>
        <taxon>unclassified sequences</taxon>
        <taxon>metagenomes</taxon>
        <taxon>ecological metagenomes</taxon>
    </lineage>
</organism>
<proteinExistence type="predicted"/>
<dbReference type="AlphaFoldDB" id="A0A0F9EYN7"/>
<protein>
    <submittedName>
        <fullName evidence="1">Uncharacterized protein</fullName>
    </submittedName>
</protein>
<accession>A0A0F9EYN7</accession>
<gene>
    <name evidence="1" type="ORF">LCGC14_2308600</name>
</gene>
<evidence type="ECO:0000313" key="1">
    <source>
        <dbReference type="EMBL" id="KKL50125.1"/>
    </source>
</evidence>
<name>A0A0F9EYN7_9ZZZZ</name>
<sequence>MAEHDDEGVKVGGVSIGETKQVVAEAPEAIPEINALESPDGYGHVVACRDGYELKRLGGRDEGRRVHIFDDIETFAAYLKRHADGDKTEILLGDDGVQAALDPKVIDPETIDCKLDPHPTFAAWSEAFGSPLS</sequence>
<reference evidence="1" key="1">
    <citation type="journal article" date="2015" name="Nature">
        <title>Complex archaea that bridge the gap between prokaryotes and eukaryotes.</title>
        <authorList>
            <person name="Spang A."/>
            <person name="Saw J.H."/>
            <person name="Jorgensen S.L."/>
            <person name="Zaremba-Niedzwiedzka K."/>
            <person name="Martijn J."/>
            <person name="Lind A.E."/>
            <person name="van Eijk R."/>
            <person name="Schleper C."/>
            <person name="Guy L."/>
            <person name="Ettema T.J."/>
        </authorList>
    </citation>
    <scope>NUCLEOTIDE SEQUENCE</scope>
</reference>
<feature type="non-terminal residue" evidence="1">
    <location>
        <position position="133"/>
    </location>
</feature>